<evidence type="ECO:0000256" key="1">
    <source>
        <dbReference type="SAM" id="SignalP"/>
    </source>
</evidence>
<feature type="chain" id="PRO_5002486535" evidence="1">
    <location>
        <begin position="21"/>
        <end position="308"/>
    </location>
</feature>
<dbReference type="Proteomes" id="UP000033649">
    <property type="component" value="Unassembled WGS sequence"/>
</dbReference>
<accession>A0A0F5FMR4</accession>
<keyword evidence="3" id="KW-1185">Reference proteome</keyword>
<dbReference type="EMBL" id="JZEY01000054">
    <property type="protein sequence ID" value="KKB10126.1"/>
    <property type="molecule type" value="Genomic_DNA"/>
</dbReference>
<keyword evidence="1" id="KW-0732">Signal</keyword>
<feature type="signal peptide" evidence="1">
    <location>
        <begin position="1"/>
        <end position="20"/>
    </location>
</feature>
<protein>
    <submittedName>
        <fullName evidence="2">Uncharacterized protein</fullName>
    </submittedName>
</protein>
<proteinExistence type="predicted"/>
<dbReference type="AlphaFoldDB" id="A0A0F5FMR4"/>
<dbReference type="RefSeq" id="WP_046104820.1">
    <property type="nucleotide sequence ID" value="NZ_JZEY01000054.1"/>
</dbReference>
<comment type="caution">
    <text evidence="2">The sequence shown here is derived from an EMBL/GenBank/DDBJ whole genome shotgun (WGS) entry which is preliminary data.</text>
</comment>
<evidence type="ECO:0000313" key="2">
    <source>
        <dbReference type="EMBL" id="KKB10126.1"/>
    </source>
</evidence>
<sequence length="308" mass="33514">MDRFALLLAAFLGTTGLAHAQGMDADIAAFINAPGFDAIDTVPLEVELAQQWLDTDSITPGGLVGPLEKAMLIADQAIDATRTRTAIAYGEIVDEEDGAPLPYSFVEVRHYNLGQVIRAEAIGAFGEDDVADPQAFGLGEHRAWRFVFRPMMGNTAMLLDASMRIISDEEAAGDDCSGRPCLDPSAGFDDLADWAEIQGKIPTWPPLYPTQTGEISAPAFAISRLAVLGFWANAENGYYQWTGGEHPEAAQGVEPYRFIAIDRDLGQESAIDTVWRETALNDDELFAISFRQIDVAGQIALMRARETR</sequence>
<evidence type="ECO:0000313" key="3">
    <source>
        <dbReference type="Proteomes" id="UP000033649"/>
    </source>
</evidence>
<dbReference type="PATRIC" id="fig|429727.3.peg.2093"/>
<dbReference type="OrthoDB" id="964913at2"/>
<organism evidence="2 3">
    <name type="scientific">Devosia chinhatensis</name>
    <dbReference type="NCBI Taxonomy" id="429727"/>
    <lineage>
        <taxon>Bacteria</taxon>
        <taxon>Pseudomonadati</taxon>
        <taxon>Pseudomonadota</taxon>
        <taxon>Alphaproteobacteria</taxon>
        <taxon>Hyphomicrobiales</taxon>
        <taxon>Devosiaceae</taxon>
        <taxon>Devosia</taxon>
    </lineage>
</organism>
<name>A0A0F5FMR4_9HYPH</name>
<reference evidence="2 3" key="1">
    <citation type="submission" date="2015-03" db="EMBL/GenBank/DDBJ databases">
        <authorList>
            <person name="Hassan Y."/>
            <person name="Lepp D."/>
            <person name="Li X.-Z."/>
            <person name="Zhou T."/>
        </authorList>
    </citation>
    <scope>NUCLEOTIDE SEQUENCE [LARGE SCALE GENOMIC DNA]</scope>
    <source>
        <strain evidence="2 3">IPL18</strain>
    </source>
</reference>
<dbReference type="STRING" id="429727.VE26_10175"/>
<gene>
    <name evidence="2" type="ORF">VE26_10175</name>
</gene>